<keyword evidence="2" id="KW-0812">Transmembrane</keyword>
<evidence type="ECO:0000256" key="2">
    <source>
        <dbReference type="SAM" id="Phobius"/>
    </source>
</evidence>
<protein>
    <submittedName>
        <fullName evidence="3">Uncharacterized protein</fullName>
    </submittedName>
</protein>
<keyword evidence="2" id="KW-1133">Transmembrane helix</keyword>
<dbReference type="RefSeq" id="WP_042481315.1">
    <property type="nucleotide sequence ID" value="NZ_CBCRWT010000025.1"/>
</dbReference>
<dbReference type="OrthoDB" id="6271282at2"/>
<keyword evidence="2" id="KW-0472">Membrane</keyword>
<proteinExistence type="predicted"/>
<evidence type="ECO:0000313" key="4">
    <source>
        <dbReference type="Proteomes" id="UP000236449"/>
    </source>
</evidence>
<reference evidence="3 4" key="1">
    <citation type="submission" date="2018-01" db="EMBL/GenBank/DDBJ databases">
        <title>Draft genome sequences of six Vibrio diazotrophicus strains isolated from deep-sea sediments of the Baltic Sea.</title>
        <authorList>
            <person name="Castillo D."/>
            <person name="Vandieken V."/>
            <person name="Chiang O."/>
            <person name="Middelboe M."/>
        </authorList>
    </citation>
    <scope>NUCLEOTIDE SEQUENCE [LARGE SCALE GENOMIC DNA]</scope>
    <source>
        <strain evidence="3 4">60.27F</strain>
    </source>
</reference>
<dbReference type="EMBL" id="POSK01000003">
    <property type="protein sequence ID" value="PNI05731.1"/>
    <property type="molecule type" value="Genomic_DNA"/>
</dbReference>
<feature type="coiled-coil region" evidence="1">
    <location>
        <begin position="485"/>
        <end position="519"/>
    </location>
</feature>
<dbReference type="GeneID" id="94026382"/>
<gene>
    <name evidence="3" type="ORF">C1N32_06435</name>
</gene>
<dbReference type="Proteomes" id="UP000236449">
    <property type="component" value="Unassembled WGS sequence"/>
</dbReference>
<feature type="transmembrane region" description="Helical" evidence="2">
    <location>
        <begin position="122"/>
        <end position="141"/>
    </location>
</feature>
<comment type="caution">
    <text evidence="3">The sequence shown here is derived from an EMBL/GenBank/DDBJ whole genome shotgun (WGS) entry which is preliminary data.</text>
</comment>
<accession>A0A2J8I5H2</accession>
<name>A0A2J8I5H2_VIBDI</name>
<organism evidence="3 4">
    <name type="scientific">Vibrio diazotrophicus</name>
    <dbReference type="NCBI Taxonomy" id="685"/>
    <lineage>
        <taxon>Bacteria</taxon>
        <taxon>Pseudomonadati</taxon>
        <taxon>Pseudomonadota</taxon>
        <taxon>Gammaproteobacteria</taxon>
        <taxon>Vibrionales</taxon>
        <taxon>Vibrionaceae</taxon>
        <taxon>Vibrio</taxon>
    </lineage>
</organism>
<evidence type="ECO:0000313" key="3">
    <source>
        <dbReference type="EMBL" id="PNI05731.1"/>
    </source>
</evidence>
<dbReference type="AlphaFoldDB" id="A0A2J8I5H2"/>
<sequence length="579" mass="66059">MLKLILLALALVWLVLRQKTKDNPEKTKTIKCRRLLGYSLTMSIIWIIIKGFGIPQNQIHVEAAYKINNGSTQVLFGYSENRLIPALHVPRFYTYNFTDIYKVHDSDRKVLSKKHPYVKDPLIWVNYFGGMLILLLLTFWLTRSRKLDGKWAEALEADQKKSYVEFEEWAEANKVRKLHSFKLLRESEERRKRLDVISAQKLAVVTKAIKARGIEPAIFSGLQKVKDAGLSTLHVVAEHLTRGENESVVMQYGALYPEEFEKQLLELAKRDAQKKADGTNTDTKMDVVLRTARENLYIFPTSALQIFSRETYRQVDSLARLVVGEDYLAVKESDALTDSMTKQQAVLHIQYVCSLESDDFKDLSDAPYPVGYRVEDSKSQLTKVFNGKKVSRTPISAFYFGVKAHWKLLIKGEVVDSGELRSIPDPNITDYAFPSLKSFEGESLMDAREKYFTALARTNISSLVSQIQGKPAKKDLSAAIDKAKYNKYKAKADETKKLLKELEDALRDEIKSETQYEAASILTQKIYEKYKDEVDALAFSIIDNDVDPEMTLFILDELTELFPELGEYVSGLGVEVFSD</sequence>
<evidence type="ECO:0000256" key="1">
    <source>
        <dbReference type="SAM" id="Coils"/>
    </source>
</evidence>
<keyword evidence="1" id="KW-0175">Coiled coil</keyword>